<evidence type="ECO:0000259" key="1">
    <source>
        <dbReference type="PROSITE" id="PS51196"/>
    </source>
</evidence>
<dbReference type="AlphaFoldDB" id="A0A8S2WHT6"/>
<feature type="domain" description="SecA family profile" evidence="1">
    <location>
        <begin position="1"/>
        <end position="119"/>
    </location>
</feature>
<evidence type="ECO:0000313" key="4">
    <source>
        <dbReference type="Proteomes" id="UP000682733"/>
    </source>
</evidence>
<gene>
    <name evidence="2" type="ORF">OVA965_LOCUS43100</name>
    <name evidence="3" type="ORF">TMI583_LOCUS45231</name>
</gene>
<evidence type="ECO:0000313" key="3">
    <source>
        <dbReference type="EMBL" id="CAF4437802.1"/>
    </source>
</evidence>
<dbReference type="PROSITE" id="PS51196">
    <property type="entry name" value="SECA_MOTOR_DEAD"/>
    <property type="match status" value="1"/>
</dbReference>
<protein>
    <recommendedName>
        <fullName evidence="1">SecA family profile domain-containing protein</fullName>
    </recommendedName>
</protein>
<dbReference type="InterPro" id="IPR014018">
    <property type="entry name" value="SecA_motor_DEAD"/>
</dbReference>
<dbReference type="EMBL" id="CAJNOK010055427">
    <property type="protein sequence ID" value="CAF1619367.1"/>
    <property type="molecule type" value="Genomic_DNA"/>
</dbReference>
<dbReference type="InterPro" id="IPR027417">
    <property type="entry name" value="P-loop_NTPase"/>
</dbReference>
<proteinExistence type="predicted"/>
<comment type="caution">
    <text evidence="3">The sequence shown here is derived from an EMBL/GenBank/DDBJ whole genome shotgun (WGS) entry which is preliminary data.</text>
</comment>
<dbReference type="Gene3D" id="3.40.50.300">
    <property type="entry name" value="P-loop containing nucleotide triphosphate hydrolases"/>
    <property type="match status" value="1"/>
</dbReference>
<dbReference type="Proteomes" id="UP000682733">
    <property type="component" value="Unassembled WGS sequence"/>
</dbReference>
<dbReference type="EMBL" id="CAJOBA010080180">
    <property type="protein sequence ID" value="CAF4437802.1"/>
    <property type="molecule type" value="Genomic_DNA"/>
</dbReference>
<reference evidence="3" key="1">
    <citation type="submission" date="2021-02" db="EMBL/GenBank/DDBJ databases">
        <authorList>
            <person name="Nowell W R."/>
        </authorList>
    </citation>
    <scope>NUCLEOTIDE SEQUENCE</scope>
</reference>
<accession>A0A8S2WHT6</accession>
<evidence type="ECO:0000313" key="2">
    <source>
        <dbReference type="EMBL" id="CAF1619367.1"/>
    </source>
</evidence>
<dbReference type="Proteomes" id="UP000677228">
    <property type="component" value="Unassembled WGS sequence"/>
</dbReference>
<sequence length="119" mass="13729">MLKKNKKKDKESSSTFLTDFDYCPDSSGTYNKIRTKQRKLAWPLLKDDTRNFDYSSNIFVYKRSYEKFSIANEGLDNGKIIIVTNSAGPGTDIKVLEYLSNRGGLHVLLTYLPETYRIE</sequence>
<organism evidence="3 4">
    <name type="scientific">Didymodactylos carnosus</name>
    <dbReference type="NCBI Taxonomy" id="1234261"/>
    <lineage>
        <taxon>Eukaryota</taxon>
        <taxon>Metazoa</taxon>
        <taxon>Spiralia</taxon>
        <taxon>Gnathifera</taxon>
        <taxon>Rotifera</taxon>
        <taxon>Eurotatoria</taxon>
        <taxon>Bdelloidea</taxon>
        <taxon>Philodinida</taxon>
        <taxon>Philodinidae</taxon>
        <taxon>Didymodactylos</taxon>
    </lineage>
</organism>
<name>A0A8S2WHT6_9BILA</name>